<dbReference type="AlphaFoldDB" id="A0A0C2N397"/>
<name>A0A0C2N397_THEKT</name>
<dbReference type="EMBL" id="JWZT01001958">
    <property type="protein sequence ID" value="KII70825.1"/>
    <property type="molecule type" value="Genomic_DNA"/>
</dbReference>
<evidence type="ECO:0008006" key="3">
    <source>
        <dbReference type="Google" id="ProtNLM"/>
    </source>
</evidence>
<reference evidence="1 2" key="1">
    <citation type="journal article" date="2014" name="Genome Biol. Evol.">
        <title>The genome of the myxosporean Thelohanellus kitauei shows adaptations to nutrient acquisition within its fish host.</title>
        <authorList>
            <person name="Yang Y."/>
            <person name="Xiong J."/>
            <person name="Zhou Z."/>
            <person name="Huo F."/>
            <person name="Miao W."/>
            <person name="Ran C."/>
            <person name="Liu Y."/>
            <person name="Zhang J."/>
            <person name="Feng J."/>
            <person name="Wang M."/>
            <person name="Wang M."/>
            <person name="Wang L."/>
            <person name="Yao B."/>
        </authorList>
    </citation>
    <scope>NUCLEOTIDE SEQUENCE [LARGE SCALE GENOMIC DNA]</scope>
    <source>
        <strain evidence="1">Wuqing</strain>
    </source>
</reference>
<comment type="caution">
    <text evidence="1">The sequence shown here is derived from an EMBL/GenBank/DDBJ whole genome shotgun (WGS) entry which is preliminary data.</text>
</comment>
<gene>
    <name evidence="1" type="ORF">RF11_01269</name>
</gene>
<evidence type="ECO:0000313" key="2">
    <source>
        <dbReference type="Proteomes" id="UP000031668"/>
    </source>
</evidence>
<evidence type="ECO:0000313" key="1">
    <source>
        <dbReference type="EMBL" id="KII70825.1"/>
    </source>
</evidence>
<keyword evidence="2" id="KW-1185">Reference proteome</keyword>
<proteinExistence type="predicted"/>
<protein>
    <recommendedName>
        <fullName evidence="3">Winged helix-turn helix domain-containing protein</fullName>
    </recommendedName>
</protein>
<dbReference type="Proteomes" id="UP000031668">
    <property type="component" value="Unassembled WGS sequence"/>
</dbReference>
<organism evidence="1 2">
    <name type="scientific">Thelohanellus kitauei</name>
    <name type="common">Myxosporean</name>
    <dbReference type="NCBI Taxonomy" id="669202"/>
    <lineage>
        <taxon>Eukaryota</taxon>
        <taxon>Metazoa</taxon>
        <taxon>Cnidaria</taxon>
        <taxon>Myxozoa</taxon>
        <taxon>Myxosporea</taxon>
        <taxon>Bivalvulida</taxon>
        <taxon>Platysporina</taxon>
        <taxon>Myxobolidae</taxon>
        <taxon>Thelohanellus</taxon>
    </lineage>
</organism>
<sequence length="107" mass="12428">MKEVQLSGKIVKASMSGNRAKILNASQQSILCDIFEDDCSLTLEQLSARFFRETNIRISKNTVARYLKEYNYSFKKIKFIPELGNIASTIQERHEYVIKYLEYSASY</sequence>
<accession>A0A0C2N397</accession>